<reference evidence="1 2" key="1">
    <citation type="journal article" date="2022" name="bioRxiv">
        <title>The genome of the oomycete Peronosclerospora sorghi, a cosmopolitan pathogen of maize and sorghum, is inflated with dispersed pseudogenes.</title>
        <authorList>
            <person name="Fletcher K."/>
            <person name="Martin F."/>
            <person name="Isakeit T."/>
            <person name="Cavanaugh K."/>
            <person name="Magill C."/>
            <person name="Michelmore R."/>
        </authorList>
    </citation>
    <scope>NUCLEOTIDE SEQUENCE [LARGE SCALE GENOMIC DNA]</scope>
    <source>
        <strain evidence="1">P6</strain>
    </source>
</reference>
<comment type="caution">
    <text evidence="1">The sequence shown here is derived from an EMBL/GenBank/DDBJ whole genome shotgun (WGS) entry which is preliminary data.</text>
</comment>
<organism evidence="1 2">
    <name type="scientific">Peronosclerospora sorghi</name>
    <dbReference type="NCBI Taxonomy" id="230839"/>
    <lineage>
        <taxon>Eukaryota</taxon>
        <taxon>Sar</taxon>
        <taxon>Stramenopiles</taxon>
        <taxon>Oomycota</taxon>
        <taxon>Peronosporomycetes</taxon>
        <taxon>Peronosporales</taxon>
        <taxon>Peronosporaceae</taxon>
        <taxon>Peronosclerospora</taxon>
    </lineage>
</organism>
<dbReference type="Proteomes" id="UP001163321">
    <property type="component" value="Chromosome 5"/>
</dbReference>
<evidence type="ECO:0000313" key="2">
    <source>
        <dbReference type="Proteomes" id="UP001163321"/>
    </source>
</evidence>
<name>A0ACC0W021_9STRA</name>
<protein>
    <submittedName>
        <fullName evidence="1">Uncharacterized protein</fullName>
    </submittedName>
</protein>
<keyword evidence="2" id="KW-1185">Reference proteome</keyword>
<gene>
    <name evidence="1" type="ORF">PsorP6_009621</name>
</gene>
<evidence type="ECO:0000313" key="1">
    <source>
        <dbReference type="EMBL" id="KAI9911328.1"/>
    </source>
</evidence>
<accession>A0ACC0W021</accession>
<dbReference type="EMBL" id="CM047584">
    <property type="protein sequence ID" value="KAI9911328.1"/>
    <property type="molecule type" value="Genomic_DNA"/>
</dbReference>
<proteinExistence type="predicted"/>
<sequence length="527" mass="60405">MVRLFQRKDLILSDEAKRFLHSLPWTFMNLFRKRRQLLPVWSSHKYCTVIKSSFLVYYRATRSEDAGMARGWQQNGFKYLNLRNCKIKLIDDDSAVYAFCITPESGKGAIHFAADSEKDRARFVAQVAAVQDYLPSLNEFITHKTLGRGHFGRVVLASHGADRRLYAIKEMKLDQVQSKVVFAERAAMEWVGDHPFVMGLDYALARGRSVFLVSKFMQGGDLFLHMQNNGGCFHEDAVRFYAAELLLALEHMHKMCIMHRDIKPENILLDREGHIKLADMGLAKRLESSTGRTKTMCGTDTYLPPEMVGRYFDGYGLGVDLWQFGCILFELRAGYPPFYVPESSQKSIHKRILYQPVRYPNNMSLELKSLLAALLKKRREDRLGFHGGIFQIKAHKFFAKIDWDQVLERRLKPPLVPGPPGEDLVANFDSHFTEQPHSIYAPEEISSCFERDFAGFDYVRPLNSSASMSSECNRMAATLISASYASTSKDISERCESSFEPADQVVNERHSEEEKPELELKLSWKMD</sequence>